<gene>
    <name evidence="9" type="ORF">SAMN06297251_11011</name>
</gene>
<evidence type="ECO:0000313" key="9">
    <source>
        <dbReference type="EMBL" id="SMC84235.1"/>
    </source>
</evidence>
<organism evidence="9 10">
    <name type="scientific">Fulvimarina manganoxydans</name>
    <dbReference type="NCBI Taxonomy" id="937218"/>
    <lineage>
        <taxon>Bacteria</taxon>
        <taxon>Pseudomonadati</taxon>
        <taxon>Pseudomonadota</taxon>
        <taxon>Alphaproteobacteria</taxon>
        <taxon>Hyphomicrobiales</taxon>
        <taxon>Aurantimonadaceae</taxon>
        <taxon>Fulvimarina</taxon>
    </lineage>
</organism>
<feature type="transmembrane region" description="Helical" evidence="8">
    <location>
        <begin position="137"/>
        <end position="156"/>
    </location>
</feature>
<accession>A0A1W2CG54</accession>
<keyword evidence="4 8" id="KW-1003">Cell membrane</keyword>
<protein>
    <recommendedName>
        <fullName evidence="8">Probable membrane transporter protein</fullName>
    </recommendedName>
</protein>
<feature type="transmembrane region" description="Helical" evidence="8">
    <location>
        <begin position="200"/>
        <end position="222"/>
    </location>
</feature>
<dbReference type="RefSeq" id="WP_244556922.1">
    <property type="nucleotide sequence ID" value="NZ_FWXR01000010.1"/>
</dbReference>
<evidence type="ECO:0000256" key="3">
    <source>
        <dbReference type="ARBA" id="ARBA00022448"/>
    </source>
</evidence>
<evidence type="ECO:0000256" key="1">
    <source>
        <dbReference type="ARBA" id="ARBA00004651"/>
    </source>
</evidence>
<evidence type="ECO:0000256" key="4">
    <source>
        <dbReference type="ARBA" id="ARBA00022475"/>
    </source>
</evidence>
<comment type="subcellular location">
    <subcellularLocation>
        <location evidence="1 8">Cell membrane</location>
        <topology evidence="1 8">Multi-pass membrane protein</topology>
    </subcellularLocation>
</comment>
<dbReference type="STRING" id="937218.SAMN06297251_11011"/>
<dbReference type="InterPro" id="IPR052017">
    <property type="entry name" value="TSUP"/>
</dbReference>
<reference evidence="9 10" key="1">
    <citation type="submission" date="2017-04" db="EMBL/GenBank/DDBJ databases">
        <authorList>
            <person name="Afonso C.L."/>
            <person name="Miller P.J."/>
            <person name="Scott M.A."/>
            <person name="Spackman E."/>
            <person name="Goraichik I."/>
            <person name="Dimitrov K.M."/>
            <person name="Suarez D.L."/>
            <person name="Swayne D.E."/>
        </authorList>
    </citation>
    <scope>NUCLEOTIDE SEQUENCE [LARGE SCALE GENOMIC DNA]</scope>
    <source>
        <strain evidence="9 10">CGMCC 1.10972</strain>
    </source>
</reference>
<keyword evidence="5 8" id="KW-0812">Transmembrane</keyword>
<evidence type="ECO:0000256" key="5">
    <source>
        <dbReference type="ARBA" id="ARBA00022692"/>
    </source>
</evidence>
<feature type="transmembrane region" description="Helical" evidence="8">
    <location>
        <begin position="12"/>
        <end position="36"/>
    </location>
</feature>
<feature type="transmembrane region" description="Helical" evidence="8">
    <location>
        <begin position="83"/>
        <end position="102"/>
    </location>
</feature>
<dbReference type="EMBL" id="FWXR01000010">
    <property type="protein sequence ID" value="SMC84235.1"/>
    <property type="molecule type" value="Genomic_DNA"/>
</dbReference>
<keyword evidence="6 8" id="KW-1133">Transmembrane helix</keyword>
<dbReference type="PANTHER" id="PTHR30269:SF37">
    <property type="entry name" value="MEMBRANE TRANSPORTER PROTEIN"/>
    <property type="match status" value="1"/>
</dbReference>
<keyword evidence="10" id="KW-1185">Reference proteome</keyword>
<dbReference type="AlphaFoldDB" id="A0A1W2CG54"/>
<evidence type="ECO:0000256" key="6">
    <source>
        <dbReference type="ARBA" id="ARBA00022989"/>
    </source>
</evidence>
<proteinExistence type="inferred from homology"/>
<keyword evidence="7 8" id="KW-0472">Membrane</keyword>
<dbReference type="PANTHER" id="PTHR30269">
    <property type="entry name" value="TRANSMEMBRANE PROTEIN YFCA"/>
    <property type="match status" value="1"/>
</dbReference>
<feature type="transmembrane region" description="Helical" evidence="8">
    <location>
        <begin position="108"/>
        <end position="125"/>
    </location>
</feature>
<dbReference type="GO" id="GO:0005886">
    <property type="term" value="C:plasma membrane"/>
    <property type="evidence" value="ECO:0007669"/>
    <property type="project" value="UniProtKB-SubCell"/>
</dbReference>
<keyword evidence="3" id="KW-0813">Transport</keyword>
<evidence type="ECO:0000313" key="10">
    <source>
        <dbReference type="Proteomes" id="UP000192656"/>
    </source>
</evidence>
<feature type="transmembrane region" description="Helical" evidence="8">
    <location>
        <begin position="42"/>
        <end position="62"/>
    </location>
</feature>
<comment type="similarity">
    <text evidence="2 8">Belongs to the 4-toluene sulfonate uptake permease (TSUP) (TC 2.A.102) family.</text>
</comment>
<sequence>MSDLAAMLAPDLSTASVLILIVASFFTSALTAAFALGGGVTLLGLMTLVLPVAVLIPLHGVVQFASNAGRLAVQRRAVVWEKAVPFILGGLIGAAIGARMVVSLPESLLQTLLGGFILLTVFVRLPSLERLKNWHYALAGAVTTFLSMFVGASGPLNAVLFSRAFSQREQVVATMAAVTASQHALKVIAFLAAGVVLWPYAGLVAAMIATGFLGTLAGTAFLKRLPEARFRIGLKLLLTVLAIELLRRGLLGLIR</sequence>
<dbReference type="InterPro" id="IPR002781">
    <property type="entry name" value="TM_pro_TauE-like"/>
</dbReference>
<evidence type="ECO:0000256" key="7">
    <source>
        <dbReference type="ARBA" id="ARBA00023136"/>
    </source>
</evidence>
<evidence type="ECO:0000256" key="8">
    <source>
        <dbReference type="RuleBase" id="RU363041"/>
    </source>
</evidence>
<evidence type="ECO:0000256" key="2">
    <source>
        <dbReference type="ARBA" id="ARBA00009142"/>
    </source>
</evidence>
<dbReference type="Proteomes" id="UP000192656">
    <property type="component" value="Unassembled WGS sequence"/>
</dbReference>
<dbReference type="Pfam" id="PF01925">
    <property type="entry name" value="TauE"/>
    <property type="match status" value="1"/>
</dbReference>
<name>A0A1W2CG54_9HYPH</name>